<dbReference type="SUPFAM" id="SSF47928">
    <property type="entry name" value="N-terminal domain of the delta subunit of the F1F0-ATP synthase"/>
    <property type="match status" value="1"/>
</dbReference>
<evidence type="ECO:0000256" key="2">
    <source>
        <dbReference type="ARBA" id="ARBA00022448"/>
    </source>
</evidence>
<dbReference type="Proteomes" id="UP000192288">
    <property type="component" value="Unassembled WGS sequence"/>
</dbReference>
<dbReference type="NCBIfam" id="TIGR01145">
    <property type="entry name" value="ATP_synt_delta"/>
    <property type="match status" value="1"/>
</dbReference>
<dbReference type="Pfam" id="PF00213">
    <property type="entry name" value="OSCP"/>
    <property type="match status" value="1"/>
</dbReference>
<evidence type="ECO:0000256" key="7">
    <source>
        <dbReference type="HAMAP-Rule" id="MF_01416"/>
    </source>
</evidence>
<gene>
    <name evidence="7" type="primary">atpH</name>
    <name evidence="8" type="ORF">BMR96_01570</name>
</gene>
<protein>
    <recommendedName>
        <fullName evidence="7">ATP synthase subunit delta</fullName>
    </recommendedName>
    <alternativeName>
        <fullName evidence="7">ATP synthase F(1) sector subunit delta</fullName>
    </alternativeName>
    <alternativeName>
        <fullName evidence="7">F-type ATPase subunit delta</fullName>
        <shortName evidence="7">F-ATPase subunit delta</shortName>
    </alternativeName>
</protein>
<comment type="caution">
    <text evidence="8">The sequence shown here is derived from an EMBL/GenBank/DDBJ whole genome shotgun (WGS) entry which is preliminary data.</text>
</comment>
<comment type="similarity">
    <text evidence="7">Belongs to the ATPase delta chain family.</text>
</comment>
<dbReference type="eggNOG" id="COG0712">
    <property type="taxonomic scope" value="Bacteria"/>
</dbReference>
<dbReference type="PRINTS" id="PR00125">
    <property type="entry name" value="ATPASEDELTA"/>
</dbReference>
<keyword evidence="5 7" id="KW-0472">Membrane</keyword>
<dbReference type="InterPro" id="IPR026015">
    <property type="entry name" value="ATP_synth_OSCP/delta_N_sf"/>
</dbReference>
<dbReference type="GO" id="GO:0045259">
    <property type="term" value="C:proton-transporting ATP synthase complex"/>
    <property type="evidence" value="ECO:0007669"/>
    <property type="project" value="UniProtKB-KW"/>
</dbReference>
<comment type="function">
    <text evidence="7">This protein is part of the stalk that links CF(0) to CF(1). It either transmits conformational changes from CF(0) to CF(1) or is implicated in proton conduction.</text>
</comment>
<dbReference type="HAMAP" id="MF_01416">
    <property type="entry name" value="ATP_synth_delta_bact"/>
    <property type="match status" value="1"/>
</dbReference>
<keyword evidence="4 7" id="KW-0406">Ion transport</keyword>
<evidence type="ECO:0000313" key="8">
    <source>
        <dbReference type="EMBL" id="ORI98506.1"/>
    </source>
</evidence>
<dbReference type="GO" id="GO:0046933">
    <property type="term" value="F:proton-transporting ATP synthase activity, rotational mechanism"/>
    <property type="evidence" value="ECO:0007669"/>
    <property type="project" value="UniProtKB-UniRule"/>
</dbReference>
<sequence length="180" mass="19667">MAKNIKDIADQYAKAIFELASEQNQLDDVLRDLETIQKLITENPSFVTVVTASDLTTTDREQLLQTLTKGAAESIQNLVKLLARNDRIDILSLVIDQFVNHYNEAKGIVDVKATTAVALDDQRLDKLATVFATKTGAKQVNIENVVDSSILGGVILQSQSILIDGSLQTKIAKMKAQLLG</sequence>
<dbReference type="GO" id="GO:0005886">
    <property type="term" value="C:plasma membrane"/>
    <property type="evidence" value="ECO:0007669"/>
    <property type="project" value="UniProtKB-SubCell"/>
</dbReference>
<evidence type="ECO:0000256" key="3">
    <source>
        <dbReference type="ARBA" id="ARBA00022781"/>
    </source>
</evidence>
<keyword evidence="3 7" id="KW-0375">Hydrogen ion transport</keyword>
<keyword evidence="7" id="KW-1003">Cell membrane</keyword>
<dbReference type="EMBL" id="MPLS01000003">
    <property type="protein sequence ID" value="ORI98506.1"/>
    <property type="molecule type" value="Genomic_DNA"/>
</dbReference>
<keyword evidence="6 7" id="KW-0066">ATP synthesis</keyword>
<dbReference type="STRING" id="33968.BMS77_00435"/>
<name>A0A1X0VFZ7_LEUPS</name>
<comment type="function">
    <text evidence="7">F(1)F(0) ATP synthase produces ATP from ADP in the presence of a proton or sodium gradient. F-type ATPases consist of two structural domains, F(1) containing the extramembraneous catalytic core and F(0) containing the membrane proton channel, linked together by a central stalk and a peripheral stalk. During catalysis, ATP synthesis in the catalytic domain of F(1) is coupled via a rotary mechanism of the central stalk subunits to proton translocation.</text>
</comment>
<reference evidence="8 9" key="1">
    <citation type="journal article" date="2017" name="Front. Microbiol.">
        <title>Genomic Characterization of Dairy Associated Leuconostoc Species and Diversity of Leuconostocs in Undefined Mixed Mesophilic Starter Cultures.</title>
        <authorList>
            <person name="Frantzen C.A."/>
            <person name="Kot W."/>
            <person name="Pedersen T.B."/>
            <person name="Ardo Y.M."/>
            <person name="Broadbent J.R."/>
            <person name="Neve H."/>
            <person name="Hansen L.H."/>
            <person name="Dal Bello F."/>
            <person name="Ostlie H.M."/>
            <person name="Kleppen H.P."/>
            <person name="Vogensen F.K."/>
            <person name="Holo H."/>
        </authorList>
    </citation>
    <scope>NUCLEOTIDE SEQUENCE [LARGE SCALE GENOMIC DNA]</scope>
    <source>
        <strain evidence="8 9">LMGCF08</strain>
    </source>
</reference>
<evidence type="ECO:0000256" key="6">
    <source>
        <dbReference type="ARBA" id="ARBA00023310"/>
    </source>
</evidence>
<dbReference type="Gene3D" id="1.10.520.20">
    <property type="entry name" value="N-terminal domain of the delta subunit of the F1F0-ATP synthase"/>
    <property type="match status" value="1"/>
</dbReference>
<evidence type="ECO:0000256" key="4">
    <source>
        <dbReference type="ARBA" id="ARBA00023065"/>
    </source>
</evidence>
<dbReference type="AlphaFoldDB" id="A0A1X0VFZ7"/>
<organism evidence="8 9">
    <name type="scientific">Leuconostoc pseudomesenteroides</name>
    <dbReference type="NCBI Taxonomy" id="33968"/>
    <lineage>
        <taxon>Bacteria</taxon>
        <taxon>Bacillati</taxon>
        <taxon>Bacillota</taxon>
        <taxon>Bacilli</taxon>
        <taxon>Lactobacillales</taxon>
        <taxon>Lactobacillaceae</taxon>
        <taxon>Leuconostoc</taxon>
    </lineage>
</organism>
<dbReference type="InterPro" id="IPR000711">
    <property type="entry name" value="ATPase_OSCP/dsu"/>
</dbReference>
<dbReference type="RefSeq" id="WP_080518871.1">
    <property type="nucleotide sequence ID" value="NZ_MPLS01000003.1"/>
</dbReference>
<proteinExistence type="inferred from homology"/>
<keyword evidence="2 7" id="KW-0813">Transport</keyword>
<dbReference type="GeneID" id="97229546"/>
<evidence type="ECO:0000256" key="5">
    <source>
        <dbReference type="ARBA" id="ARBA00023136"/>
    </source>
</evidence>
<accession>A0A1X0VFZ7</accession>
<dbReference type="PANTHER" id="PTHR11910">
    <property type="entry name" value="ATP SYNTHASE DELTA CHAIN"/>
    <property type="match status" value="1"/>
</dbReference>
<keyword evidence="7" id="KW-0139">CF(1)</keyword>
<evidence type="ECO:0000256" key="1">
    <source>
        <dbReference type="ARBA" id="ARBA00004370"/>
    </source>
</evidence>
<evidence type="ECO:0000313" key="9">
    <source>
        <dbReference type="Proteomes" id="UP000192288"/>
    </source>
</evidence>
<comment type="subcellular location">
    <subcellularLocation>
        <location evidence="7">Cell membrane</location>
        <topology evidence="7">Peripheral membrane protein</topology>
    </subcellularLocation>
    <subcellularLocation>
        <location evidence="1">Membrane</location>
    </subcellularLocation>
</comment>